<protein>
    <recommendedName>
        <fullName evidence="3">Transposase</fullName>
    </recommendedName>
</protein>
<comment type="caution">
    <text evidence="1">The sequence shown here is derived from an EMBL/GenBank/DDBJ whole genome shotgun (WGS) entry which is preliminary data.</text>
</comment>
<accession>A0ABD0XZV4</accession>
<keyword evidence="2" id="KW-1185">Reference proteome</keyword>
<dbReference type="InterPro" id="IPR036397">
    <property type="entry name" value="RNaseH_sf"/>
</dbReference>
<evidence type="ECO:0008006" key="3">
    <source>
        <dbReference type="Google" id="ProtNLM"/>
    </source>
</evidence>
<evidence type="ECO:0000313" key="1">
    <source>
        <dbReference type="EMBL" id="KAL1116751.1"/>
    </source>
</evidence>
<proteinExistence type="predicted"/>
<dbReference type="AlphaFoldDB" id="A0ABD0XZV4"/>
<evidence type="ECO:0000313" key="2">
    <source>
        <dbReference type="Proteomes" id="UP001558652"/>
    </source>
</evidence>
<dbReference type="EMBL" id="JBFDAA010000017">
    <property type="protein sequence ID" value="KAL1116751.1"/>
    <property type="molecule type" value="Genomic_DNA"/>
</dbReference>
<reference evidence="1 2" key="1">
    <citation type="submission" date="2024-07" db="EMBL/GenBank/DDBJ databases">
        <title>Chromosome-level genome assembly of the water stick insect Ranatra chinensis (Heteroptera: Nepidae).</title>
        <authorList>
            <person name="Liu X."/>
        </authorList>
    </citation>
    <scope>NUCLEOTIDE SEQUENCE [LARGE SCALE GENOMIC DNA]</scope>
    <source>
        <strain evidence="1">Cailab_2021Rc</strain>
        <tissue evidence="1">Muscle</tissue>
    </source>
</reference>
<dbReference type="Proteomes" id="UP001558652">
    <property type="component" value="Unassembled WGS sequence"/>
</dbReference>
<dbReference type="PANTHER" id="PTHR47326">
    <property type="entry name" value="TRANSPOSABLE ELEMENT TC3 TRANSPOSASE-LIKE PROTEIN"/>
    <property type="match status" value="1"/>
</dbReference>
<dbReference type="PANTHER" id="PTHR47326:SF1">
    <property type="entry name" value="HTH PSQ-TYPE DOMAIN-CONTAINING PROTEIN"/>
    <property type="match status" value="1"/>
</dbReference>
<gene>
    <name evidence="1" type="ORF">AAG570_005223</name>
</gene>
<dbReference type="Gene3D" id="3.30.420.10">
    <property type="entry name" value="Ribonuclease H-like superfamily/Ribonuclease H"/>
    <property type="match status" value="1"/>
</dbReference>
<name>A0ABD0XZV4_9HEMI</name>
<sequence>MVFGCVSSEDDVMPPHFFREGLRLTSDGYVELLNTVVKPWIRRAADGRPYVWQQDSAPCHTSGKNQKWLSENFYDSTSPNVWPPNSPDPNPMDYFVWGAVEKDTDRPPSNTKAQFIKMKVFAALPRETVASACSEAGLKPASPGGPPRPPASFTREVIPRIASRIFSGLRGGVHVRVASIATARATGVVASSASPRLARDGPLRRVPGAWADLREYSPMTSGLHPPASNGTGVVHETQEEEVKVLPLQPQLRTDRKTVKPYYNLPHILSATIDSNRVGNI</sequence>
<organism evidence="1 2">
    <name type="scientific">Ranatra chinensis</name>
    <dbReference type="NCBI Taxonomy" id="642074"/>
    <lineage>
        <taxon>Eukaryota</taxon>
        <taxon>Metazoa</taxon>
        <taxon>Ecdysozoa</taxon>
        <taxon>Arthropoda</taxon>
        <taxon>Hexapoda</taxon>
        <taxon>Insecta</taxon>
        <taxon>Pterygota</taxon>
        <taxon>Neoptera</taxon>
        <taxon>Paraneoptera</taxon>
        <taxon>Hemiptera</taxon>
        <taxon>Heteroptera</taxon>
        <taxon>Panheteroptera</taxon>
        <taxon>Nepomorpha</taxon>
        <taxon>Nepidae</taxon>
        <taxon>Ranatrinae</taxon>
        <taxon>Ranatra</taxon>
    </lineage>
</organism>